<evidence type="ECO:0000313" key="2">
    <source>
        <dbReference type="EMBL" id="AXH93647.1"/>
    </source>
</evidence>
<protein>
    <submittedName>
        <fullName evidence="2">Uncharacterized protein</fullName>
    </submittedName>
</protein>
<name>A0A6N3K7C3_9ACTN</name>
<evidence type="ECO:0000256" key="1">
    <source>
        <dbReference type="SAM" id="Phobius"/>
    </source>
</evidence>
<dbReference type="EMBL" id="CP031263">
    <property type="protein sequence ID" value="AXH93647.1"/>
    <property type="molecule type" value="Genomic_DNA"/>
</dbReference>
<evidence type="ECO:0000313" key="3">
    <source>
        <dbReference type="Proteomes" id="UP000253958"/>
    </source>
</evidence>
<reference evidence="2 3" key="2">
    <citation type="submission" date="2018-08" db="EMBL/GenBank/DDBJ databases">
        <title>Streptomyces kandeliansis sp. nov., an endophytic bacterium isolated from mangrove plant.</title>
        <authorList>
            <person name="Wang R."/>
        </authorList>
    </citation>
    <scope>NUCLEOTIDE SEQUENCE [LARGE SCALE GENOMIC DNA]</scope>
    <source>
        <strain evidence="3">H14(2018)</strain>
    </source>
</reference>
<dbReference type="AlphaFoldDB" id="A0A6N3K7C3"/>
<organism evidence="2 3">
    <name type="scientific">Micromonospora aurantiaca</name>
    <name type="common">nom. illeg.</name>
    <dbReference type="NCBI Taxonomy" id="47850"/>
    <lineage>
        <taxon>Bacteria</taxon>
        <taxon>Bacillati</taxon>
        <taxon>Actinomycetota</taxon>
        <taxon>Actinomycetes</taxon>
        <taxon>Micromonosporales</taxon>
        <taxon>Micromonosporaceae</taxon>
        <taxon>Micromonospora</taxon>
    </lineage>
</organism>
<accession>A0A6N3K7C3</accession>
<reference evidence="2 3" key="1">
    <citation type="submission" date="2018-07" db="EMBL/GenBank/DDBJ databases">
        <authorList>
            <person name="Ye Y."/>
        </authorList>
    </citation>
    <scope>NUCLEOTIDE SEQUENCE [LARGE SCALE GENOMIC DNA]</scope>
    <source>
        <strain evidence="3">H14(2018)</strain>
    </source>
</reference>
<keyword evidence="1" id="KW-1133">Transmembrane helix</keyword>
<feature type="transmembrane region" description="Helical" evidence="1">
    <location>
        <begin position="37"/>
        <end position="70"/>
    </location>
</feature>
<proteinExistence type="predicted"/>
<dbReference type="Proteomes" id="UP000253958">
    <property type="component" value="Chromosome"/>
</dbReference>
<keyword evidence="1" id="KW-0472">Membrane</keyword>
<keyword evidence="1" id="KW-0812">Transmembrane</keyword>
<gene>
    <name evidence="2" type="ORF">DVH21_29085</name>
</gene>
<sequence>MGGVPGMAHVAVALRGQVLVPGVRRTTTMTRLPTGRLLVVVAMLGVAVIAMPLAAVVVGVLTAAAWRFLVADVAVPLMRRRCAVWTFLASRGVGAVAVVGVRLMGRLVLLSAAMAALRGVVGVLLWRVPFVGQLVAGVGMADRGVAG</sequence>
<feature type="transmembrane region" description="Helical" evidence="1">
    <location>
        <begin position="82"/>
        <end position="101"/>
    </location>
</feature>